<dbReference type="InterPro" id="IPR005225">
    <property type="entry name" value="Small_GTP-bd"/>
</dbReference>
<sequence length="279" mass="31131">MDQAKECLSRIWCWLRVRLIALWTFLKWVGHAICCCGVCLEEEEDAEKGRAKNLFDQQVTISTTAMSAGTQNPSSGAGQVHKVIMVGSGGVGKSALTLQFMYDEFVEEYEPTKADSYRKRVVLDGEECSVDILDTAGQEDYSAIRDNYYRSGEGFICVFSITDPDSFDQTVEFREQILRVKNADPNVSIVLVGNKADLDTERKVPLEQAQQRAELWGCPFVETSAKTRENVDKVFYDLMREVKRKKLGTLRAGGANGTDAAGANGKRRAKRTWKGCALL</sequence>
<feature type="chain" id="PRO_5008147013" description="small monomeric GTPase" evidence="12">
    <location>
        <begin position="33"/>
        <end position="279"/>
    </location>
</feature>
<dbReference type="SMART" id="SM00175">
    <property type="entry name" value="RAB"/>
    <property type="match status" value="1"/>
</dbReference>
<keyword evidence="8" id="KW-0342">GTP-binding</keyword>
<keyword evidence="13" id="KW-1185">Reference proteome</keyword>
<dbReference type="GO" id="GO:0007165">
    <property type="term" value="P:signal transduction"/>
    <property type="evidence" value="ECO:0007669"/>
    <property type="project" value="InterPro"/>
</dbReference>
<dbReference type="CDD" id="cd04139">
    <property type="entry name" value="RalA_RalB"/>
    <property type="match status" value="1"/>
</dbReference>
<dbReference type="GO" id="GO:0005525">
    <property type="term" value="F:GTP binding"/>
    <property type="evidence" value="ECO:0007669"/>
    <property type="project" value="UniProtKB-KW"/>
</dbReference>
<proteinExistence type="inferred from homology"/>
<evidence type="ECO:0000256" key="8">
    <source>
        <dbReference type="ARBA" id="ARBA00023134"/>
    </source>
</evidence>
<evidence type="ECO:0000256" key="10">
    <source>
        <dbReference type="ARBA" id="ARBA00023288"/>
    </source>
</evidence>
<evidence type="ECO:0000256" key="1">
    <source>
        <dbReference type="ARBA" id="ARBA00004342"/>
    </source>
</evidence>
<dbReference type="InterPro" id="IPR020849">
    <property type="entry name" value="Small_GTPase_Ras-type"/>
</dbReference>
<dbReference type="SUPFAM" id="SSF52540">
    <property type="entry name" value="P-loop containing nucleoside triphosphate hydrolases"/>
    <property type="match status" value="1"/>
</dbReference>
<comment type="subcellular location">
    <subcellularLocation>
        <location evidence="1">Cell membrane</location>
        <topology evidence="1">Lipid-anchor</topology>
        <orientation evidence="1">Cytoplasmic side</orientation>
    </subcellularLocation>
</comment>
<dbReference type="PANTHER" id="PTHR24070">
    <property type="entry name" value="RAS, DI-RAS, AND RHEB FAMILY MEMBERS OF SMALL GTPASE SUPERFAMILY"/>
    <property type="match status" value="1"/>
</dbReference>
<keyword evidence="11" id="KW-0636">Prenylation</keyword>
<accession>A0A183C2Q7</accession>
<evidence type="ECO:0000256" key="4">
    <source>
        <dbReference type="ARBA" id="ARBA00022475"/>
    </source>
</evidence>
<evidence type="ECO:0000256" key="6">
    <source>
        <dbReference type="ARBA" id="ARBA00022741"/>
    </source>
</evidence>
<dbReference type="FunFam" id="3.40.50.300:FF:000203">
    <property type="entry name" value="Putative ras-related protein ral-a"/>
    <property type="match status" value="1"/>
</dbReference>
<comment type="similarity">
    <text evidence="2">Belongs to the small GTPase superfamily. Ras family.</text>
</comment>
<dbReference type="GO" id="GO:0003925">
    <property type="term" value="F:G protein activity"/>
    <property type="evidence" value="ECO:0007669"/>
    <property type="project" value="UniProtKB-EC"/>
</dbReference>
<dbReference type="Proteomes" id="UP000050741">
    <property type="component" value="Unassembled WGS sequence"/>
</dbReference>
<organism evidence="13 14">
    <name type="scientific">Globodera pallida</name>
    <name type="common">Potato cyst nematode worm</name>
    <name type="synonym">Heterodera pallida</name>
    <dbReference type="NCBI Taxonomy" id="36090"/>
    <lineage>
        <taxon>Eukaryota</taxon>
        <taxon>Metazoa</taxon>
        <taxon>Ecdysozoa</taxon>
        <taxon>Nematoda</taxon>
        <taxon>Chromadorea</taxon>
        <taxon>Rhabditida</taxon>
        <taxon>Tylenchina</taxon>
        <taxon>Tylenchomorpha</taxon>
        <taxon>Tylenchoidea</taxon>
        <taxon>Heteroderidae</taxon>
        <taxon>Heteroderinae</taxon>
        <taxon>Globodera</taxon>
    </lineage>
</organism>
<evidence type="ECO:0000313" key="13">
    <source>
        <dbReference type="Proteomes" id="UP000050741"/>
    </source>
</evidence>
<dbReference type="PROSITE" id="PS51421">
    <property type="entry name" value="RAS"/>
    <property type="match status" value="1"/>
</dbReference>
<keyword evidence="9" id="KW-0472">Membrane</keyword>
<dbReference type="PRINTS" id="PR00449">
    <property type="entry name" value="RASTRNSFRMNG"/>
</dbReference>
<dbReference type="SMART" id="SM00176">
    <property type="entry name" value="RAN"/>
    <property type="match status" value="1"/>
</dbReference>
<keyword evidence="5" id="KW-0488">Methylation</keyword>
<evidence type="ECO:0000256" key="5">
    <source>
        <dbReference type="ARBA" id="ARBA00022481"/>
    </source>
</evidence>
<evidence type="ECO:0000313" key="14">
    <source>
        <dbReference type="WBParaSite" id="GPLIN_000715100"/>
    </source>
</evidence>
<dbReference type="InterPro" id="IPR027417">
    <property type="entry name" value="P-loop_NTPase"/>
</dbReference>
<protein>
    <recommendedName>
        <fullName evidence="3">small monomeric GTPase</fullName>
        <ecNumber evidence="3">3.6.5.2</ecNumber>
    </recommendedName>
</protein>
<evidence type="ECO:0000256" key="2">
    <source>
        <dbReference type="ARBA" id="ARBA00008344"/>
    </source>
</evidence>
<dbReference type="EC" id="3.6.5.2" evidence="3"/>
<keyword evidence="6" id="KW-0547">Nucleotide-binding</keyword>
<reference evidence="13" key="1">
    <citation type="submission" date="2014-05" db="EMBL/GenBank/DDBJ databases">
        <title>The genome and life-stage specific transcriptomes of Globodera pallida elucidate key aspects of plant parasitism by a cyst nematode.</title>
        <authorList>
            <person name="Cotton J.A."/>
            <person name="Lilley C.J."/>
            <person name="Jones L.M."/>
            <person name="Kikuchi T."/>
            <person name="Reid A.J."/>
            <person name="Thorpe P."/>
            <person name="Tsai I.J."/>
            <person name="Beasley H."/>
            <person name="Blok V."/>
            <person name="Cock P.J.A."/>
            <person name="Van den Akker S.E."/>
            <person name="Holroyd N."/>
            <person name="Hunt M."/>
            <person name="Mantelin S."/>
            <person name="Naghra H."/>
            <person name="Pain A."/>
            <person name="Palomares-Rius J.E."/>
            <person name="Zarowiecki M."/>
            <person name="Berriman M."/>
            <person name="Jones J.T."/>
            <person name="Urwin P.E."/>
        </authorList>
    </citation>
    <scope>NUCLEOTIDE SEQUENCE [LARGE SCALE GENOMIC DNA]</scope>
    <source>
        <strain evidence="13">Lindley</strain>
    </source>
</reference>
<evidence type="ECO:0000256" key="12">
    <source>
        <dbReference type="SAM" id="SignalP"/>
    </source>
</evidence>
<dbReference type="WBParaSite" id="GPLIN_000715100">
    <property type="protein sequence ID" value="GPLIN_000715100"/>
    <property type="gene ID" value="GPLIN_000715100"/>
</dbReference>
<dbReference type="SMART" id="SM00174">
    <property type="entry name" value="RHO"/>
    <property type="match status" value="1"/>
</dbReference>
<keyword evidence="7" id="KW-0378">Hydrolase</keyword>
<evidence type="ECO:0000256" key="9">
    <source>
        <dbReference type="ARBA" id="ARBA00023136"/>
    </source>
</evidence>
<reference evidence="14" key="2">
    <citation type="submission" date="2016-06" db="UniProtKB">
        <authorList>
            <consortium name="WormBaseParasite"/>
        </authorList>
    </citation>
    <scope>IDENTIFICATION</scope>
</reference>
<evidence type="ECO:0000256" key="7">
    <source>
        <dbReference type="ARBA" id="ARBA00022801"/>
    </source>
</evidence>
<dbReference type="PROSITE" id="PS51420">
    <property type="entry name" value="RHO"/>
    <property type="match status" value="1"/>
</dbReference>
<dbReference type="NCBIfam" id="TIGR00231">
    <property type="entry name" value="small_GTP"/>
    <property type="match status" value="1"/>
</dbReference>
<keyword evidence="10" id="KW-0449">Lipoprotein</keyword>
<evidence type="ECO:0000256" key="11">
    <source>
        <dbReference type="ARBA" id="ARBA00023289"/>
    </source>
</evidence>
<dbReference type="Pfam" id="PF00071">
    <property type="entry name" value="Ras"/>
    <property type="match status" value="1"/>
</dbReference>
<feature type="signal peptide" evidence="12">
    <location>
        <begin position="1"/>
        <end position="32"/>
    </location>
</feature>
<keyword evidence="4" id="KW-1003">Cell membrane</keyword>
<dbReference type="PROSITE" id="PS51419">
    <property type="entry name" value="RAB"/>
    <property type="match status" value="1"/>
</dbReference>
<dbReference type="InterPro" id="IPR001806">
    <property type="entry name" value="Small_GTPase"/>
</dbReference>
<name>A0A183C2Q7_GLOPA</name>
<dbReference type="AlphaFoldDB" id="A0A183C2Q7"/>
<keyword evidence="12" id="KW-0732">Signal</keyword>
<evidence type="ECO:0000256" key="3">
    <source>
        <dbReference type="ARBA" id="ARBA00011984"/>
    </source>
</evidence>
<dbReference type="GO" id="GO:0005886">
    <property type="term" value="C:plasma membrane"/>
    <property type="evidence" value="ECO:0007669"/>
    <property type="project" value="UniProtKB-SubCell"/>
</dbReference>
<dbReference type="Gene3D" id="3.40.50.300">
    <property type="entry name" value="P-loop containing nucleotide triphosphate hydrolases"/>
    <property type="match status" value="1"/>
</dbReference>
<dbReference type="SMART" id="SM00173">
    <property type="entry name" value="RAS"/>
    <property type="match status" value="1"/>
</dbReference>